<dbReference type="Proteomes" id="UP000405805">
    <property type="component" value="Unassembled WGS sequence"/>
</dbReference>
<accession>A0AA90ZZJ7</accession>
<reference evidence="2" key="1">
    <citation type="submission" date="2019-09" db="EMBL/GenBank/DDBJ databases">
        <title>Distinct polysaccharide growth profiles of human intestinal Prevotella copri isolates.</title>
        <authorList>
            <person name="Fehlner-Peach H."/>
            <person name="Magnabosco C."/>
            <person name="Raghavan V."/>
            <person name="Scher J.U."/>
            <person name="Tett A."/>
            <person name="Cox L.M."/>
            <person name="Gottsegen C."/>
            <person name="Watters A."/>
            <person name="Wiltshire- Gordon J.D."/>
            <person name="Segata N."/>
            <person name="Bonneau R."/>
            <person name="Littman D.R."/>
        </authorList>
    </citation>
    <scope>NUCLEOTIDE SEQUENCE [LARGE SCALE GENOMIC DNA]</scope>
    <source>
        <strain evidence="2">iA624</strain>
    </source>
</reference>
<dbReference type="AlphaFoldDB" id="A0AA90ZZJ7"/>
<organism evidence="1 2">
    <name type="scientific">Segatella copri</name>
    <dbReference type="NCBI Taxonomy" id="165179"/>
    <lineage>
        <taxon>Bacteria</taxon>
        <taxon>Pseudomonadati</taxon>
        <taxon>Bacteroidota</taxon>
        <taxon>Bacteroidia</taxon>
        <taxon>Bacteroidales</taxon>
        <taxon>Prevotellaceae</taxon>
        <taxon>Segatella</taxon>
    </lineage>
</organism>
<sequence>MQTTINISLDVPQSYQLDTLKQELTEYAKKLVAKAKPKAKVARRQYAHDALCGIMKTDKSDKELIEEYLKEKFQI</sequence>
<evidence type="ECO:0000313" key="1">
    <source>
        <dbReference type="EMBL" id="MQO08285.1"/>
    </source>
</evidence>
<dbReference type="EMBL" id="VZBP01000010">
    <property type="protein sequence ID" value="MQO08285.1"/>
    <property type="molecule type" value="Genomic_DNA"/>
</dbReference>
<protein>
    <submittedName>
        <fullName evidence="1">Uncharacterized protein</fullName>
    </submittedName>
</protein>
<dbReference type="RefSeq" id="WP_117661268.1">
    <property type="nucleotide sequence ID" value="NZ_CABOGV010000001.1"/>
</dbReference>
<name>A0AA90ZZJ7_9BACT</name>
<comment type="caution">
    <text evidence="1">The sequence shown here is derived from an EMBL/GenBank/DDBJ whole genome shotgun (WGS) entry which is preliminary data.</text>
</comment>
<proteinExistence type="predicted"/>
<gene>
    <name evidence="1" type="ORF">F7D57_00820</name>
</gene>
<evidence type="ECO:0000313" key="2">
    <source>
        <dbReference type="Proteomes" id="UP000405805"/>
    </source>
</evidence>